<gene>
    <name evidence="3" type="primary">rpmE2</name>
    <name evidence="5" type="ORF">AEAE_0145</name>
    <name evidence="4" type="ORF">K8U78_03140</name>
</gene>
<dbReference type="PROSITE" id="PS01143">
    <property type="entry name" value="RIBOSOMAL_L31"/>
    <property type="match status" value="1"/>
</dbReference>
<dbReference type="GO" id="GO:1990904">
    <property type="term" value="C:ribonucleoprotein complex"/>
    <property type="evidence" value="ECO:0007669"/>
    <property type="project" value="UniProtKB-KW"/>
</dbReference>
<dbReference type="AlphaFoldDB" id="A0A261FD76"/>
<reference evidence="5 6" key="1">
    <citation type="journal article" date="2017" name="BMC Genomics">
        <title>Comparative genomic and phylogenomic analyses of the Bifidobacteriaceae family.</title>
        <authorList>
            <person name="Lugli G.A."/>
            <person name="Milani C."/>
            <person name="Turroni F."/>
            <person name="Duranti S."/>
            <person name="Mancabelli L."/>
            <person name="Mangifesta M."/>
            <person name="Ferrario C."/>
            <person name="Modesto M."/>
            <person name="Mattarelli P."/>
            <person name="Jiri K."/>
            <person name="van Sinderen D."/>
            <person name="Ventura M."/>
        </authorList>
    </citation>
    <scope>NUCLEOTIDE SEQUENCE [LARGE SCALE GENOMIC DNA]</scope>
    <source>
        <strain evidence="5 6">LMG 21773</strain>
    </source>
</reference>
<dbReference type="NCBIfam" id="TIGR00105">
    <property type="entry name" value="L31"/>
    <property type="match status" value="1"/>
</dbReference>
<dbReference type="EMBL" id="MWWU01000001">
    <property type="protein sequence ID" value="OZG56836.1"/>
    <property type="molecule type" value="Genomic_DNA"/>
</dbReference>
<dbReference type="GO" id="GO:0006412">
    <property type="term" value="P:translation"/>
    <property type="evidence" value="ECO:0007669"/>
    <property type="project" value="UniProtKB-UniRule"/>
</dbReference>
<evidence type="ECO:0000313" key="5">
    <source>
        <dbReference type="EMBL" id="OZG56836.1"/>
    </source>
</evidence>
<proteinExistence type="inferred from homology"/>
<evidence type="ECO:0000313" key="6">
    <source>
        <dbReference type="Proteomes" id="UP000228976"/>
    </source>
</evidence>
<evidence type="ECO:0000256" key="2">
    <source>
        <dbReference type="ARBA" id="ARBA00023274"/>
    </source>
</evidence>
<accession>A0A261FD76</accession>
<comment type="similarity">
    <text evidence="3">Belongs to the bacterial ribosomal protein bL31 family. Type B subfamily.</text>
</comment>
<dbReference type="GO" id="GO:0005840">
    <property type="term" value="C:ribosome"/>
    <property type="evidence" value="ECO:0007669"/>
    <property type="project" value="UniProtKB-KW"/>
</dbReference>
<dbReference type="PANTHER" id="PTHR33280:SF1">
    <property type="entry name" value="LARGE RIBOSOMAL SUBUNIT PROTEIN BL31C"/>
    <property type="match status" value="1"/>
</dbReference>
<dbReference type="NCBIfam" id="NF002462">
    <property type="entry name" value="PRK01678.1"/>
    <property type="match status" value="1"/>
</dbReference>
<dbReference type="Pfam" id="PF01197">
    <property type="entry name" value="Ribosomal_L31"/>
    <property type="match status" value="1"/>
</dbReference>
<dbReference type="Proteomes" id="UP000228976">
    <property type="component" value="Unassembled WGS sequence"/>
</dbReference>
<dbReference type="InterPro" id="IPR034704">
    <property type="entry name" value="Ribosomal_bL28/bL31-like_sf"/>
</dbReference>
<comment type="subunit">
    <text evidence="3">Part of the 50S ribosomal subunit.</text>
</comment>
<evidence type="ECO:0000256" key="1">
    <source>
        <dbReference type="ARBA" id="ARBA00022980"/>
    </source>
</evidence>
<reference evidence="4" key="2">
    <citation type="journal article" date="2021" name="PeerJ">
        <title>Extensive microbial diversity within the chicken gut microbiome revealed by metagenomics and culture.</title>
        <authorList>
            <person name="Gilroy R."/>
            <person name="Ravi A."/>
            <person name="Getino M."/>
            <person name="Pursley I."/>
            <person name="Horton D.L."/>
            <person name="Alikhan N.F."/>
            <person name="Baker D."/>
            <person name="Gharbi K."/>
            <person name="Hall N."/>
            <person name="Watson M."/>
            <person name="Adriaenssens E.M."/>
            <person name="Foster-Nyarko E."/>
            <person name="Jarju S."/>
            <person name="Secka A."/>
            <person name="Antonio M."/>
            <person name="Oren A."/>
            <person name="Chaudhuri R.R."/>
            <person name="La Ragione R."/>
            <person name="Hildebrand F."/>
            <person name="Pallen M.J."/>
        </authorList>
    </citation>
    <scope>NUCLEOTIDE SEQUENCE</scope>
    <source>
        <strain evidence="4">578</strain>
    </source>
</reference>
<protein>
    <recommendedName>
        <fullName evidence="3">Large ribosomal subunit protein bL31B</fullName>
    </recommendedName>
</protein>
<dbReference type="EMBL" id="DYWK01000005">
    <property type="protein sequence ID" value="HJF18139.1"/>
    <property type="molecule type" value="Genomic_DNA"/>
</dbReference>
<comment type="caution">
    <text evidence="5">The sequence shown here is derived from an EMBL/GenBank/DDBJ whole genome shotgun (WGS) entry which is preliminary data.</text>
</comment>
<evidence type="ECO:0000313" key="4">
    <source>
        <dbReference type="EMBL" id="HJF18139.1"/>
    </source>
</evidence>
<dbReference type="HAMAP" id="MF_00502">
    <property type="entry name" value="Ribosomal_bL31_2"/>
    <property type="match status" value="1"/>
</dbReference>
<sequence length="88" mass="10150">MKQDIHPEYGPVVFRDRTGNLTFMTKSTLVNDPRYTETITWEDGNEYKLIDVDTSSASHPFYTGKRTVLDTAGQVSKFEARYGKRKKN</sequence>
<dbReference type="InterPro" id="IPR002150">
    <property type="entry name" value="Ribosomal_bL31"/>
</dbReference>
<reference evidence="4" key="3">
    <citation type="submission" date="2021-09" db="EMBL/GenBank/DDBJ databases">
        <authorList>
            <person name="Gilroy R."/>
        </authorList>
    </citation>
    <scope>NUCLEOTIDE SEQUENCE</scope>
    <source>
        <strain evidence="4">578</strain>
    </source>
</reference>
<keyword evidence="6" id="KW-1185">Reference proteome</keyword>
<evidence type="ECO:0000256" key="3">
    <source>
        <dbReference type="HAMAP-Rule" id="MF_00502"/>
    </source>
</evidence>
<organism evidence="5 6">
    <name type="scientific">Aeriscardovia aeriphila</name>
    <dbReference type="NCBI Taxonomy" id="218139"/>
    <lineage>
        <taxon>Bacteria</taxon>
        <taxon>Bacillati</taxon>
        <taxon>Actinomycetota</taxon>
        <taxon>Actinomycetes</taxon>
        <taxon>Bifidobacteriales</taxon>
        <taxon>Bifidobacteriaceae</taxon>
        <taxon>Aeriscardovia</taxon>
    </lineage>
</organism>
<dbReference type="InterPro" id="IPR027493">
    <property type="entry name" value="Ribosomal_bL31_B"/>
</dbReference>
<name>A0A261FD76_9BIFI</name>
<dbReference type="Gene3D" id="4.10.830.30">
    <property type="entry name" value="Ribosomal protein L31"/>
    <property type="match status" value="1"/>
</dbReference>
<dbReference type="GO" id="GO:0003735">
    <property type="term" value="F:structural constituent of ribosome"/>
    <property type="evidence" value="ECO:0007669"/>
    <property type="project" value="InterPro"/>
</dbReference>
<keyword evidence="1 3" id="KW-0689">Ribosomal protein</keyword>
<dbReference type="InterPro" id="IPR042105">
    <property type="entry name" value="Ribosomal_bL31_sf"/>
</dbReference>
<dbReference type="PANTHER" id="PTHR33280">
    <property type="entry name" value="50S RIBOSOMAL PROTEIN L31, CHLOROPLASTIC"/>
    <property type="match status" value="1"/>
</dbReference>
<dbReference type="RefSeq" id="WP_094689266.1">
    <property type="nucleotide sequence ID" value="NZ_JACBYZ010000001.1"/>
</dbReference>
<dbReference type="Proteomes" id="UP000715651">
    <property type="component" value="Unassembled WGS sequence"/>
</dbReference>
<dbReference type="OrthoDB" id="9803251at2"/>
<keyword evidence="2 3" id="KW-0687">Ribonucleoprotein</keyword>
<dbReference type="SUPFAM" id="SSF143800">
    <property type="entry name" value="L28p-like"/>
    <property type="match status" value="1"/>
</dbReference>